<accession>A0A1J5PLE6</accession>
<dbReference type="AlphaFoldDB" id="A0A1J5PLE6"/>
<dbReference type="EMBL" id="MLJW01005334">
    <property type="protein sequence ID" value="OIQ68396.1"/>
    <property type="molecule type" value="Genomic_DNA"/>
</dbReference>
<gene>
    <name evidence="1" type="ORF">GALL_500120</name>
</gene>
<sequence>MQFTRHAHDTANELHGKVFVIHRFGGCQHKGAWRIEPGACRLLEDQHLNGGVDGDGSHHDRVGFFCRMHRYCIGGNRQLLGQKVIRFTNGRIAIGHLHQQQRNGAKPPAFEQPADVLVTPPGPAQHRQLEVGDALHRVAQVIHHGFQPGFVQSLGHHVSTAHTERLEGNIARAGNEFIELRVFGRGASHEQIVGPQPLHKTAKLGGHMQGNVRLVHDQANLQAPRARQGKVGRQTALAVI</sequence>
<name>A0A1J5PLE6_9ZZZZ</name>
<evidence type="ECO:0000313" key="1">
    <source>
        <dbReference type="EMBL" id="OIQ68396.1"/>
    </source>
</evidence>
<proteinExistence type="predicted"/>
<reference evidence="1" key="1">
    <citation type="submission" date="2016-10" db="EMBL/GenBank/DDBJ databases">
        <title>Sequence of Gallionella enrichment culture.</title>
        <authorList>
            <person name="Poehlein A."/>
            <person name="Muehling M."/>
            <person name="Daniel R."/>
        </authorList>
    </citation>
    <scope>NUCLEOTIDE SEQUENCE</scope>
</reference>
<protein>
    <submittedName>
        <fullName evidence="1">Uncharacterized protein</fullName>
    </submittedName>
</protein>
<comment type="caution">
    <text evidence="1">The sequence shown here is derived from an EMBL/GenBank/DDBJ whole genome shotgun (WGS) entry which is preliminary data.</text>
</comment>
<organism evidence="1">
    <name type="scientific">mine drainage metagenome</name>
    <dbReference type="NCBI Taxonomy" id="410659"/>
    <lineage>
        <taxon>unclassified sequences</taxon>
        <taxon>metagenomes</taxon>
        <taxon>ecological metagenomes</taxon>
    </lineage>
</organism>